<dbReference type="AlphaFoldDB" id="A0A0D9W4R0"/>
<keyword evidence="3" id="KW-1185">Reference proteome</keyword>
<protein>
    <submittedName>
        <fullName evidence="2">Uncharacterized protein</fullName>
    </submittedName>
</protein>
<feature type="transmembrane region" description="Helical" evidence="1">
    <location>
        <begin position="43"/>
        <end position="62"/>
    </location>
</feature>
<reference evidence="2" key="3">
    <citation type="submission" date="2015-04" db="UniProtKB">
        <authorList>
            <consortium name="EnsemblPlants"/>
        </authorList>
    </citation>
    <scope>IDENTIFICATION</scope>
</reference>
<feature type="transmembrane region" description="Helical" evidence="1">
    <location>
        <begin position="12"/>
        <end position="37"/>
    </location>
</feature>
<sequence>MATLLRRWIVHFFIWAIAFVSFLNQALLFVFPFFLFGDGGDDALLFCALLAAVVAATFRRGFQQLVEDIKDLPVVELAEKRQRKPIKNNTTPKG</sequence>
<proteinExistence type="predicted"/>
<evidence type="ECO:0000313" key="2">
    <source>
        <dbReference type="EnsemblPlants" id="LPERR04G08780.1"/>
    </source>
</evidence>
<dbReference type="EnsemblPlants" id="LPERR04G08780.1">
    <property type="protein sequence ID" value="LPERR04G08780.1"/>
    <property type="gene ID" value="LPERR04G08780"/>
</dbReference>
<evidence type="ECO:0000256" key="1">
    <source>
        <dbReference type="SAM" id="Phobius"/>
    </source>
</evidence>
<accession>A0A0D9W4R0</accession>
<dbReference type="Gramene" id="LPERR04G08780.1">
    <property type="protein sequence ID" value="LPERR04G08780.1"/>
    <property type="gene ID" value="LPERR04G08780"/>
</dbReference>
<dbReference type="Proteomes" id="UP000032180">
    <property type="component" value="Chromosome 4"/>
</dbReference>
<dbReference type="HOGENOM" id="CLU_2389389_0_0_1"/>
<keyword evidence="1" id="KW-1133">Transmembrane helix</keyword>
<name>A0A0D9W4R0_9ORYZ</name>
<reference evidence="3" key="2">
    <citation type="submission" date="2013-12" db="EMBL/GenBank/DDBJ databases">
        <authorList>
            <person name="Yu Y."/>
            <person name="Lee S."/>
            <person name="de Baynast K."/>
            <person name="Wissotski M."/>
            <person name="Liu L."/>
            <person name="Talag J."/>
            <person name="Goicoechea J."/>
            <person name="Angelova A."/>
            <person name="Jetty R."/>
            <person name="Kudrna D."/>
            <person name="Golser W."/>
            <person name="Rivera L."/>
            <person name="Zhang J."/>
            <person name="Wing R."/>
        </authorList>
    </citation>
    <scope>NUCLEOTIDE SEQUENCE</scope>
</reference>
<evidence type="ECO:0000313" key="3">
    <source>
        <dbReference type="Proteomes" id="UP000032180"/>
    </source>
</evidence>
<keyword evidence="1" id="KW-0812">Transmembrane</keyword>
<organism evidence="2 3">
    <name type="scientific">Leersia perrieri</name>
    <dbReference type="NCBI Taxonomy" id="77586"/>
    <lineage>
        <taxon>Eukaryota</taxon>
        <taxon>Viridiplantae</taxon>
        <taxon>Streptophyta</taxon>
        <taxon>Embryophyta</taxon>
        <taxon>Tracheophyta</taxon>
        <taxon>Spermatophyta</taxon>
        <taxon>Magnoliopsida</taxon>
        <taxon>Liliopsida</taxon>
        <taxon>Poales</taxon>
        <taxon>Poaceae</taxon>
        <taxon>BOP clade</taxon>
        <taxon>Oryzoideae</taxon>
        <taxon>Oryzeae</taxon>
        <taxon>Oryzinae</taxon>
        <taxon>Leersia</taxon>
    </lineage>
</organism>
<reference evidence="2 3" key="1">
    <citation type="submission" date="2012-08" db="EMBL/GenBank/DDBJ databases">
        <title>Oryza genome evolution.</title>
        <authorList>
            <person name="Wing R.A."/>
        </authorList>
    </citation>
    <scope>NUCLEOTIDE SEQUENCE</scope>
</reference>
<keyword evidence="1" id="KW-0472">Membrane</keyword>